<sequence>RLGPTLPRRKPIPLPPQMLNISEVRLNPRIRWPAAPLRVEVHYLGMYVNDEKVLAEFATSPGLPSLTLLSPKLPWAITVHASGGWVTVADILDAVCRALETRISEAETAEWISTMRDGPLFGPGGNRIREVTRRILLDGKDRFGGLSESTMGCDIWLVHFV</sequence>
<proteinExistence type="predicted"/>
<dbReference type="InterPro" id="IPR046522">
    <property type="entry name" value="DUF6699"/>
</dbReference>
<accession>A0AAW0D6L9</accession>
<organism evidence="2 3">
    <name type="scientific">Favolaschia claudopus</name>
    <dbReference type="NCBI Taxonomy" id="2862362"/>
    <lineage>
        <taxon>Eukaryota</taxon>
        <taxon>Fungi</taxon>
        <taxon>Dikarya</taxon>
        <taxon>Basidiomycota</taxon>
        <taxon>Agaricomycotina</taxon>
        <taxon>Agaricomycetes</taxon>
        <taxon>Agaricomycetidae</taxon>
        <taxon>Agaricales</taxon>
        <taxon>Marasmiineae</taxon>
        <taxon>Mycenaceae</taxon>
        <taxon>Favolaschia</taxon>
    </lineage>
</organism>
<evidence type="ECO:0000313" key="2">
    <source>
        <dbReference type="EMBL" id="KAK7046465.1"/>
    </source>
</evidence>
<feature type="domain" description="DUF6699" evidence="1">
    <location>
        <begin position="46"/>
        <end position="113"/>
    </location>
</feature>
<keyword evidence="3" id="KW-1185">Reference proteome</keyword>
<dbReference type="AlphaFoldDB" id="A0AAW0D6L9"/>
<dbReference type="Proteomes" id="UP001362999">
    <property type="component" value="Unassembled WGS sequence"/>
</dbReference>
<name>A0AAW0D6L9_9AGAR</name>
<comment type="caution">
    <text evidence="2">The sequence shown here is derived from an EMBL/GenBank/DDBJ whole genome shotgun (WGS) entry which is preliminary data.</text>
</comment>
<feature type="non-terminal residue" evidence="2">
    <location>
        <position position="161"/>
    </location>
</feature>
<protein>
    <recommendedName>
        <fullName evidence="1">DUF6699 domain-containing protein</fullName>
    </recommendedName>
</protein>
<dbReference type="Pfam" id="PF20415">
    <property type="entry name" value="DUF6699"/>
    <property type="match status" value="1"/>
</dbReference>
<reference evidence="2 3" key="1">
    <citation type="journal article" date="2024" name="J Genomics">
        <title>Draft genome sequencing and assembly of Favolaschia claudopus CIRM-BRFM 2984 isolated from oak limbs.</title>
        <authorList>
            <person name="Navarro D."/>
            <person name="Drula E."/>
            <person name="Chaduli D."/>
            <person name="Cazenave R."/>
            <person name="Ahrendt S."/>
            <person name="Wang J."/>
            <person name="Lipzen A."/>
            <person name="Daum C."/>
            <person name="Barry K."/>
            <person name="Grigoriev I.V."/>
            <person name="Favel A."/>
            <person name="Rosso M.N."/>
            <person name="Martin F."/>
        </authorList>
    </citation>
    <scope>NUCLEOTIDE SEQUENCE [LARGE SCALE GENOMIC DNA]</scope>
    <source>
        <strain evidence="2 3">CIRM-BRFM 2984</strain>
    </source>
</reference>
<feature type="non-terminal residue" evidence="2">
    <location>
        <position position="1"/>
    </location>
</feature>
<evidence type="ECO:0000259" key="1">
    <source>
        <dbReference type="Pfam" id="PF20415"/>
    </source>
</evidence>
<gene>
    <name evidence="2" type="ORF">R3P38DRAFT_2355016</name>
</gene>
<dbReference type="EMBL" id="JAWWNJ010000010">
    <property type="protein sequence ID" value="KAK7046465.1"/>
    <property type="molecule type" value="Genomic_DNA"/>
</dbReference>
<evidence type="ECO:0000313" key="3">
    <source>
        <dbReference type="Proteomes" id="UP001362999"/>
    </source>
</evidence>